<sequence length="220" mass="24653">MADKIRVTVWGENAHEKVTAETQKLYPDGMHTYIANFLNTQDDIDARTSVLDEPEHGLTEEVLAGTEHPLPHRGDPVIVPALLLRAFPWAVVCQVEGEDARDRRCRPVLARDPQLQAGLLLLGPAGRGLLIGVAQREPTRRHAVEADLRMEDPVDVLIHPYPATVAADRVTPVLLFHETSTRSRRGFRGRSPRRSRIRLFVLTFSSLPPRINARSLEGLY</sequence>
<evidence type="ECO:0008006" key="2">
    <source>
        <dbReference type="Google" id="ProtNLM"/>
    </source>
</evidence>
<evidence type="ECO:0000313" key="1">
    <source>
        <dbReference type="EMBL" id="KKN84938.1"/>
    </source>
</evidence>
<dbReference type="InterPro" id="IPR029062">
    <property type="entry name" value="Class_I_gatase-like"/>
</dbReference>
<accession>A0A0F9X0N8</accession>
<comment type="caution">
    <text evidence="1">The sequence shown here is derived from an EMBL/GenBank/DDBJ whole genome shotgun (WGS) entry which is preliminary data.</text>
</comment>
<gene>
    <name evidence="1" type="ORF">LCGC14_0284630</name>
</gene>
<dbReference type="AlphaFoldDB" id="A0A0F9X0N8"/>
<protein>
    <recommendedName>
        <fullName evidence="2">Trehalose utilization protein ThuA</fullName>
    </recommendedName>
</protein>
<organism evidence="1">
    <name type="scientific">marine sediment metagenome</name>
    <dbReference type="NCBI Taxonomy" id="412755"/>
    <lineage>
        <taxon>unclassified sequences</taxon>
        <taxon>metagenomes</taxon>
        <taxon>ecological metagenomes</taxon>
    </lineage>
</organism>
<reference evidence="1" key="1">
    <citation type="journal article" date="2015" name="Nature">
        <title>Complex archaea that bridge the gap between prokaryotes and eukaryotes.</title>
        <authorList>
            <person name="Spang A."/>
            <person name="Saw J.H."/>
            <person name="Jorgensen S.L."/>
            <person name="Zaremba-Niedzwiedzka K."/>
            <person name="Martijn J."/>
            <person name="Lind A.E."/>
            <person name="van Eijk R."/>
            <person name="Schleper C."/>
            <person name="Guy L."/>
            <person name="Ettema T.J."/>
        </authorList>
    </citation>
    <scope>NUCLEOTIDE SEQUENCE</scope>
</reference>
<dbReference type="EMBL" id="LAZR01000165">
    <property type="protein sequence ID" value="KKN84938.1"/>
    <property type="molecule type" value="Genomic_DNA"/>
</dbReference>
<dbReference type="Gene3D" id="3.40.50.880">
    <property type="match status" value="1"/>
</dbReference>
<name>A0A0F9X0N8_9ZZZZ</name>
<dbReference type="SUPFAM" id="SSF52317">
    <property type="entry name" value="Class I glutamine amidotransferase-like"/>
    <property type="match status" value="1"/>
</dbReference>
<feature type="non-terminal residue" evidence="1">
    <location>
        <position position="220"/>
    </location>
</feature>
<proteinExistence type="predicted"/>